<dbReference type="Pfam" id="PF20568">
    <property type="entry name" value="DUF6777"/>
    <property type="match status" value="1"/>
</dbReference>
<dbReference type="EMBL" id="JAGINY010000001">
    <property type="protein sequence ID" value="MBP2332987.1"/>
    <property type="molecule type" value="Genomic_DNA"/>
</dbReference>
<keyword evidence="4" id="KW-1185">Reference proteome</keyword>
<dbReference type="RefSeq" id="WP_209653524.1">
    <property type="nucleotide sequence ID" value="NZ_CP047357.1"/>
</dbReference>
<sequence length="495" mass="52492">MTAWPGSGPVPEKKRSINGPVMALVVFVVLSVVVGGVVFFIGGVGKNLAAMSYISTDDPGPNPFMESAVNKDVAAGSIHSNLVSASAQGAVAGDDPNIYGGSGELSVCDADELVANLAANADLNAAFAEGIGINAHDVERYVHSLTPAILRQDTWVTNHGYDNGRATPYQSVLQRGTAVMVDAYGVPRVRCSCGNPLAEAWNGYTAPEVDKANWDGYKPRDVVTIYETDVTIDTINVIDIDDGTTLDIGIDSGDSATQQEVLDAVTDDTPVTTPKDMGVRPDATLLGEMGLAEADGDASERPTGADRFTDYQQWAETGWGGVGDGSDADAESGDADWRSQTAAVDPEEFRTDSTPDYLGDHYVQFSNRDVGCLIHPENQAVYCFVQDFLDSGREGRWMSIDPQYPNAPDGNGPLNFLIAGGPRERFIPVALMLESPLIGLNPSKLLEPGESVTVGGITCFNLGDTIGCDAVASGFVMDENDDVYVDRSEMAVLDQ</sequence>
<gene>
    <name evidence="3" type="ORF">JOF33_001686</name>
</gene>
<keyword evidence="1" id="KW-0472">Membrane</keyword>
<feature type="transmembrane region" description="Helical" evidence="1">
    <location>
        <begin position="21"/>
        <end position="45"/>
    </location>
</feature>
<keyword evidence="1" id="KW-0812">Transmembrane</keyword>
<reference evidence="3 4" key="1">
    <citation type="submission" date="2021-03" db="EMBL/GenBank/DDBJ databases">
        <title>Sequencing the genomes of 1000 actinobacteria strains.</title>
        <authorList>
            <person name="Klenk H.-P."/>
        </authorList>
    </citation>
    <scope>NUCLEOTIDE SEQUENCE [LARGE SCALE GENOMIC DNA]</scope>
    <source>
        <strain evidence="3 4">DSM 44506</strain>
    </source>
</reference>
<organism evidence="3 4">
    <name type="scientific">Corynebacterium freneyi</name>
    <dbReference type="NCBI Taxonomy" id="134034"/>
    <lineage>
        <taxon>Bacteria</taxon>
        <taxon>Bacillati</taxon>
        <taxon>Actinomycetota</taxon>
        <taxon>Actinomycetes</taxon>
        <taxon>Mycobacteriales</taxon>
        <taxon>Corynebacteriaceae</taxon>
        <taxon>Corynebacterium</taxon>
    </lineage>
</organism>
<evidence type="ECO:0000313" key="4">
    <source>
        <dbReference type="Proteomes" id="UP001519305"/>
    </source>
</evidence>
<evidence type="ECO:0000313" key="3">
    <source>
        <dbReference type="EMBL" id="MBP2332987.1"/>
    </source>
</evidence>
<keyword evidence="1" id="KW-1133">Transmembrane helix</keyword>
<name>A0ABS4U8J6_9CORY</name>
<evidence type="ECO:0000259" key="2">
    <source>
        <dbReference type="Pfam" id="PF20568"/>
    </source>
</evidence>
<dbReference type="Proteomes" id="UP001519305">
    <property type="component" value="Unassembled WGS sequence"/>
</dbReference>
<evidence type="ECO:0000256" key="1">
    <source>
        <dbReference type="SAM" id="Phobius"/>
    </source>
</evidence>
<proteinExistence type="predicted"/>
<protein>
    <recommendedName>
        <fullName evidence="2">DUF6777 domain-containing protein</fullName>
    </recommendedName>
</protein>
<comment type="caution">
    <text evidence="3">The sequence shown here is derived from an EMBL/GenBank/DDBJ whole genome shotgun (WGS) entry which is preliminary data.</text>
</comment>
<feature type="domain" description="DUF6777" evidence="2">
    <location>
        <begin position="90"/>
        <end position="246"/>
    </location>
</feature>
<accession>A0ABS4U8J6</accession>
<dbReference type="InterPro" id="IPR046704">
    <property type="entry name" value="DUF6777"/>
</dbReference>